<sequence>MVMAAVFVTVVALKLVVLVMLGRLWCVVAKIVMDVTVMVVYMTNIRTLIAWVFVWEGALKGERQRH</sequence>
<dbReference type="AlphaFoldDB" id="A0A5B7F532"/>
<keyword evidence="1" id="KW-1133">Transmembrane helix</keyword>
<keyword evidence="1" id="KW-0812">Transmembrane</keyword>
<dbReference type="EMBL" id="VSRR010004776">
    <property type="protein sequence ID" value="MPC40685.1"/>
    <property type="molecule type" value="Genomic_DNA"/>
</dbReference>
<keyword evidence="3" id="KW-1185">Reference proteome</keyword>
<evidence type="ECO:0000313" key="2">
    <source>
        <dbReference type="EMBL" id="MPC40685.1"/>
    </source>
</evidence>
<organism evidence="2 3">
    <name type="scientific">Portunus trituberculatus</name>
    <name type="common">Swimming crab</name>
    <name type="synonym">Neptunus trituberculatus</name>
    <dbReference type="NCBI Taxonomy" id="210409"/>
    <lineage>
        <taxon>Eukaryota</taxon>
        <taxon>Metazoa</taxon>
        <taxon>Ecdysozoa</taxon>
        <taxon>Arthropoda</taxon>
        <taxon>Crustacea</taxon>
        <taxon>Multicrustacea</taxon>
        <taxon>Malacostraca</taxon>
        <taxon>Eumalacostraca</taxon>
        <taxon>Eucarida</taxon>
        <taxon>Decapoda</taxon>
        <taxon>Pleocyemata</taxon>
        <taxon>Brachyura</taxon>
        <taxon>Eubrachyura</taxon>
        <taxon>Portunoidea</taxon>
        <taxon>Portunidae</taxon>
        <taxon>Portuninae</taxon>
        <taxon>Portunus</taxon>
    </lineage>
</organism>
<evidence type="ECO:0000256" key="1">
    <source>
        <dbReference type="SAM" id="Phobius"/>
    </source>
</evidence>
<comment type="caution">
    <text evidence="2">The sequence shown here is derived from an EMBL/GenBank/DDBJ whole genome shotgun (WGS) entry which is preliminary data.</text>
</comment>
<reference evidence="2 3" key="1">
    <citation type="submission" date="2019-05" db="EMBL/GenBank/DDBJ databases">
        <title>Another draft genome of Portunus trituberculatus and its Hox gene families provides insights of decapod evolution.</title>
        <authorList>
            <person name="Jeong J.-H."/>
            <person name="Song I."/>
            <person name="Kim S."/>
            <person name="Choi T."/>
            <person name="Kim D."/>
            <person name="Ryu S."/>
            <person name="Kim W."/>
        </authorList>
    </citation>
    <scope>NUCLEOTIDE SEQUENCE [LARGE SCALE GENOMIC DNA]</scope>
    <source>
        <tissue evidence="2">Muscle</tissue>
    </source>
</reference>
<proteinExistence type="predicted"/>
<dbReference type="Proteomes" id="UP000324222">
    <property type="component" value="Unassembled WGS sequence"/>
</dbReference>
<accession>A0A5B7F532</accession>
<evidence type="ECO:0000313" key="3">
    <source>
        <dbReference type="Proteomes" id="UP000324222"/>
    </source>
</evidence>
<feature type="transmembrane region" description="Helical" evidence="1">
    <location>
        <begin position="39"/>
        <end position="59"/>
    </location>
</feature>
<keyword evidence="1" id="KW-0472">Membrane</keyword>
<protein>
    <submittedName>
        <fullName evidence="2">Uncharacterized protein</fullName>
    </submittedName>
</protein>
<gene>
    <name evidence="2" type="ORF">E2C01_034250</name>
</gene>
<name>A0A5B7F532_PORTR</name>